<evidence type="ECO:0000313" key="1">
    <source>
        <dbReference type="EMBL" id="SIP99707.1"/>
    </source>
</evidence>
<gene>
    <name evidence="1" type="ORF">SAMN05421546_0498</name>
</gene>
<dbReference type="InterPro" id="IPR021295">
    <property type="entry name" value="DUF2867"/>
</dbReference>
<dbReference type="Pfam" id="PF11066">
    <property type="entry name" value="DUF2867"/>
    <property type="match status" value="1"/>
</dbReference>
<proteinExistence type="predicted"/>
<protein>
    <recommendedName>
        <fullName evidence="3">DUF2867 domain-containing protein</fullName>
    </recommendedName>
</protein>
<dbReference type="EMBL" id="FTLW01000001">
    <property type="protein sequence ID" value="SIP99707.1"/>
    <property type="molecule type" value="Genomic_DNA"/>
</dbReference>
<evidence type="ECO:0008006" key="3">
    <source>
        <dbReference type="Google" id="ProtNLM"/>
    </source>
</evidence>
<evidence type="ECO:0000313" key="2">
    <source>
        <dbReference type="Proteomes" id="UP000241788"/>
    </source>
</evidence>
<organism evidence="1 2">
    <name type="scientific">Solilutibacter tolerans</name>
    <dbReference type="NCBI Taxonomy" id="1604334"/>
    <lineage>
        <taxon>Bacteria</taxon>
        <taxon>Pseudomonadati</taxon>
        <taxon>Pseudomonadota</taxon>
        <taxon>Gammaproteobacteria</taxon>
        <taxon>Lysobacterales</taxon>
        <taxon>Lysobacteraceae</taxon>
        <taxon>Solilutibacter</taxon>
    </lineage>
</organism>
<name>A0A1N6P603_9GAMM</name>
<keyword evidence="2" id="KW-1185">Reference proteome</keyword>
<dbReference type="RefSeq" id="WP_242651228.1">
    <property type="nucleotide sequence ID" value="NZ_FTLW01000001.1"/>
</dbReference>
<reference evidence="2" key="1">
    <citation type="submission" date="2017-01" db="EMBL/GenBank/DDBJ databases">
        <authorList>
            <person name="Varghese N."/>
            <person name="Submissions S."/>
        </authorList>
    </citation>
    <scope>NUCLEOTIDE SEQUENCE [LARGE SCALE GENOMIC DNA]</scope>
    <source>
        <strain evidence="2">UM1</strain>
    </source>
</reference>
<sequence>MIEASANDFLPDYRDCVQRTLTAGQSPQIPANAVLALLLQGCIHAHPWQVRLAMRLRNVMVKPWRLRTSNIGCPVSSLLDREATMHFAGVYPVRQIVRDDASCAEIVLGADDRHLRFRTSISAERLDDGGMHVTMMTVVQISNRFGRIYMRLVDPFHRRWIAPAILDAALAHACDSAVVSVYRVDTPLFAMR</sequence>
<dbReference type="Proteomes" id="UP000241788">
    <property type="component" value="Unassembled WGS sequence"/>
</dbReference>
<accession>A0A1N6P603</accession>
<dbReference type="AlphaFoldDB" id="A0A1N6P603"/>
<dbReference type="STRING" id="1604334.SAMN05421546_0498"/>